<keyword evidence="2" id="KW-1185">Reference proteome</keyword>
<gene>
    <name evidence="1" type="ORF">RRG08_023441</name>
</gene>
<reference evidence="1" key="1">
    <citation type="journal article" date="2023" name="G3 (Bethesda)">
        <title>A reference genome for the long-term kleptoplast-retaining sea slug Elysia crispata morphotype clarki.</title>
        <authorList>
            <person name="Eastman K.E."/>
            <person name="Pendleton A.L."/>
            <person name="Shaikh M.A."/>
            <person name="Suttiyut T."/>
            <person name="Ogas R."/>
            <person name="Tomko P."/>
            <person name="Gavelis G."/>
            <person name="Widhalm J.R."/>
            <person name="Wisecaver J.H."/>
        </authorList>
    </citation>
    <scope>NUCLEOTIDE SEQUENCE</scope>
    <source>
        <strain evidence="1">ECLA1</strain>
    </source>
</reference>
<comment type="caution">
    <text evidence="1">The sequence shown here is derived from an EMBL/GenBank/DDBJ whole genome shotgun (WGS) entry which is preliminary data.</text>
</comment>
<dbReference type="EMBL" id="JAWDGP010002021">
    <property type="protein sequence ID" value="KAK3786019.1"/>
    <property type="molecule type" value="Genomic_DNA"/>
</dbReference>
<dbReference type="AlphaFoldDB" id="A0AAE1ADP3"/>
<evidence type="ECO:0000313" key="1">
    <source>
        <dbReference type="EMBL" id="KAK3786019.1"/>
    </source>
</evidence>
<proteinExistence type="predicted"/>
<accession>A0AAE1ADP3</accession>
<name>A0AAE1ADP3_9GAST</name>
<sequence length="72" mass="8487">MCRFNLTSLTTFKQVHVARSFTLHHLQRDIHPRILGSSIRRAASPAFSGSTGWGKEWRLQNWEQIIEEMKEY</sequence>
<evidence type="ECO:0000313" key="2">
    <source>
        <dbReference type="Proteomes" id="UP001283361"/>
    </source>
</evidence>
<protein>
    <submittedName>
        <fullName evidence="1">Uncharacterized protein</fullName>
    </submittedName>
</protein>
<dbReference type="Proteomes" id="UP001283361">
    <property type="component" value="Unassembled WGS sequence"/>
</dbReference>
<organism evidence="1 2">
    <name type="scientific">Elysia crispata</name>
    <name type="common">lettuce slug</name>
    <dbReference type="NCBI Taxonomy" id="231223"/>
    <lineage>
        <taxon>Eukaryota</taxon>
        <taxon>Metazoa</taxon>
        <taxon>Spiralia</taxon>
        <taxon>Lophotrochozoa</taxon>
        <taxon>Mollusca</taxon>
        <taxon>Gastropoda</taxon>
        <taxon>Heterobranchia</taxon>
        <taxon>Euthyneura</taxon>
        <taxon>Panpulmonata</taxon>
        <taxon>Sacoglossa</taxon>
        <taxon>Placobranchoidea</taxon>
        <taxon>Plakobranchidae</taxon>
        <taxon>Elysia</taxon>
    </lineage>
</organism>